<proteinExistence type="inferred from homology"/>
<dbReference type="GO" id="GO:0016491">
    <property type="term" value="F:oxidoreductase activity"/>
    <property type="evidence" value="ECO:0007669"/>
    <property type="project" value="UniProtKB-KW"/>
</dbReference>
<comment type="similarity">
    <text evidence="2">Belongs to the FAD-binding oxidoreductase/transferase type 4 family.</text>
</comment>
<dbReference type="PANTHER" id="PTHR42934:SF2">
    <property type="entry name" value="GLYCOLATE OXIDASE SUBUNIT GLCD"/>
    <property type="match status" value="1"/>
</dbReference>
<dbReference type="Pfam" id="PF01565">
    <property type="entry name" value="FAD_binding_4"/>
    <property type="match status" value="1"/>
</dbReference>
<dbReference type="Pfam" id="PF02913">
    <property type="entry name" value="FAD-oxidase_C"/>
    <property type="match status" value="1"/>
</dbReference>
<dbReference type="SUPFAM" id="SSF56176">
    <property type="entry name" value="FAD-binding/transporter-associated domain-like"/>
    <property type="match status" value="1"/>
</dbReference>
<dbReference type="Gene3D" id="3.30.70.2740">
    <property type="match status" value="1"/>
</dbReference>
<evidence type="ECO:0000313" key="7">
    <source>
        <dbReference type="EMBL" id="CAB4334334.1"/>
    </source>
</evidence>
<evidence type="ECO:0000256" key="1">
    <source>
        <dbReference type="ARBA" id="ARBA00001974"/>
    </source>
</evidence>
<dbReference type="Gene3D" id="1.10.45.10">
    <property type="entry name" value="Vanillyl-alcohol Oxidase, Chain A, domain 4"/>
    <property type="match status" value="1"/>
</dbReference>
<evidence type="ECO:0000256" key="3">
    <source>
        <dbReference type="ARBA" id="ARBA00022630"/>
    </source>
</evidence>
<keyword evidence="4" id="KW-0274">FAD</keyword>
<dbReference type="FunFam" id="1.10.45.10:FF:000001">
    <property type="entry name" value="D-lactate dehydrogenase mitochondrial"/>
    <property type="match status" value="1"/>
</dbReference>
<evidence type="ECO:0000256" key="4">
    <source>
        <dbReference type="ARBA" id="ARBA00022827"/>
    </source>
</evidence>
<comment type="cofactor">
    <cofactor evidence="1">
        <name>FAD</name>
        <dbReference type="ChEBI" id="CHEBI:57692"/>
    </cofactor>
</comment>
<dbReference type="InterPro" id="IPR016166">
    <property type="entry name" value="FAD-bd_PCMH"/>
</dbReference>
<dbReference type="GO" id="GO:0071949">
    <property type="term" value="F:FAD binding"/>
    <property type="evidence" value="ECO:0007669"/>
    <property type="project" value="InterPro"/>
</dbReference>
<gene>
    <name evidence="7" type="ORF">UFOPK3522_00068</name>
</gene>
<dbReference type="InterPro" id="IPR016171">
    <property type="entry name" value="Vanillyl_alc_oxidase_C-sub2"/>
</dbReference>
<protein>
    <submittedName>
        <fullName evidence="7">Unannotated protein</fullName>
    </submittedName>
</protein>
<evidence type="ECO:0000256" key="5">
    <source>
        <dbReference type="ARBA" id="ARBA00023002"/>
    </source>
</evidence>
<dbReference type="InterPro" id="IPR051914">
    <property type="entry name" value="FAD-linked_OxidoTrans_Type4"/>
</dbReference>
<feature type="domain" description="FAD-binding PCMH-type" evidence="6">
    <location>
        <begin position="42"/>
        <end position="221"/>
    </location>
</feature>
<dbReference type="InterPro" id="IPR036318">
    <property type="entry name" value="FAD-bd_PCMH-like_sf"/>
</dbReference>
<dbReference type="InterPro" id="IPR006094">
    <property type="entry name" value="Oxid_FAD_bind_N"/>
</dbReference>
<evidence type="ECO:0000256" key="2">
    <source>
        <dbReference type="ARBA" id="ARBA00008000"/>
    </source>
</evidence>
<evidence type="ECO:0000259" key="6">
    <source>
        <dbReference type="PROSITE" id="PS51387"/>
    </source>
</evidence>
<organism evidence="7">
    <name type="scientific">freshwater metagenome</name>
    <dbReference type="NCBI Taxonomy" id="449393"/>
    <lineage>
        <taxon>unclassified sequences</taxon>
        <taxon>metagenomes</taxon>
        <taxon>ecological metagenomes</taxon>
    </lineage>
</organism>
<dbReference type="InterPro" id="IPR004113">
    <property type="entry name" value="FAD-bd_oxidored_4_C"/>
</dbReference>
<reference evidence="7" key="1">
    <citation type="submission" date="2020-05" db="EMBL/GenBank/DDBJ databases">
        <authorList>
            <person name="Chiriac C."/>
            <person name="Salcher M."/>
            <person name="Ghai R."/>
            <person name="Kavagutti S V."/>
        </authorList>
    </citation>
    <scope>NUCLEOTIDE SEQUENCE</scope>
</reference>
<name>A0A6J5YW03_9ZZZZ</name>
<keyword evidence="3" id="KW-0285">Flavoprotein</keyword>
<dbReference type="PANTHER" id="PTHR42934">
    <property type="entry name" value="GLYCOLATE OXIDASE SUBUNIT GLCD"/>
    <property type="match status" value="1"/>
</dbReference>
<dbReference type="EMBL" id="CAESAO010000003">
    <property type="protein sequence ID" value="CAB4334334.1"/>
    <property type="molecule type" value="Genomic_DNA"/>
</dbReference>
<dbReference type="InterPro" id="IPR016164">
    <property type="entry name" value="FAD-linked_Oxase-like_C"/>
</dbReference>
<accession>A0A6J5YW03</accession>
<dbReference type="Gene3D" id="3.30.465.10">
    <property type="match status" value="1"/>
</dbReference>
<sequence>MTLKSQLASIKAELESLVGAEHVLVGRDCRAYETDGTASRGLRGEPDAVAFPGSSEEVRRLVEWSCDRGVPLVPRGGGTGLAGGAVPVGGGVVVCLERLNQVVEFSPDQWRLTVGAGVTTHTVKRLARENGLLFPPDPGAAEQSQIGGNTATNAGGPHAFKYGGTGAWVTGLEAVVAPGEIIRVGGAQRKDVGGYDIKSLIVGSEGTLALITEVTLRLLPAPEAIVPLVMFFADTSAATESVRDIIASGTQPAALDYLDATTLELLKGSYPGDVPATARFALVSELDGSADQVADSTLELRELVSSRAIAMDSPSAAELWRWRDGVGNVVAAVRGGKVSEDIVVPPDRLAEAVDEVVAIGRAADLQACSWGHAGDGNMHASFLVDPDDEAMMARAEQASQQLFDLAIALGGSITGEHGVGYLKAGQLERQWDPAALDLHERIKRDFDPGGMLNPGKKVARMSAGS</sequence>
<keyword evidence="5" id="KW-0560">Oxidoreductase</keyword>
<dbReference type="AlphaFoldDB" id="A0A6J5YW03"/>
<dbReference type="PROSITE" id="PS51387">
    <property type="entry name" value="FAD_PCMH"/>
    <property type="match status" value="1"/>
</dbReference>
<dbReference type="SUPFAM" id="SSF55103">
    <property type="entry name" value="FAD-linked oxidases, C-terminal domain"/>
    <property type="match status" value="1"/>
</dbReference>
<dbReference type="FunFam" id="3.30.70.2740:FF:000001">
    <property type="entry name" value="D-lactate dehydrogenase mitochondrial"/>
    <property type="match status" value="1"/>
</dbReference>
<dbReference type="InterPro" id="IPR016169">
    <property type="entry name" value="FAD-bd_PCMH_sub2"/>
</dbReference>